<dbReference type="Pfam" id="PF03961">
    <property type="entry name" value="FapA"/>
    <property type="match status" value="1"/>
</dbReference>
<dbReference type="AlphaFoldDB" id="A0A975DA96"/>
<dbReference type="EMBL" id="CP072110">
    <property type="protein sequence ID" value="QTH63069.1"/>
    <property type="molecule type" value="Genomic_DNA"/>
</dbReference>
<keyword evidence="4" id="KW-1185">Reference proteome</keyword>
<dbReference type="RefSeq" id="WP_208830920.1">
    <property type="nucleotide sequence ID" value="NZ_CP072110.1"/>
</dbReference>
<dbReference type="InterPro" id="IPR046865">
    <property type="entry name" value="FapA_b_solenoid"/>
</dbReference>
<feature type="domain" description="Flagellar Assembly Protein A N-terminal region" evidence="2">
    <location>
        <begin position="91"/>
        <end position="268"/>
    </location>
</feature>
<gene>
    <name evidence="3" type="ORF">J1N51_09975</name>
</gene>
<dbReference type="InterPro" id="IPR046866">
    <property type="entry name" value="FapA_N"/>
</dbReference>
<evidence type="ECO:0000256" key="1">
    <source>
        <dbReference type="SAM" id="Coils"/>
    </source>
</evidence>
<dbReference type="KEGG" id="psym:J1N51_09975"/>
<protein>
    <submittedName>
        <fullName evidence="3">DUF342 domain-containing protein</fullName>
    </submittedName>
</protein>
<reference evidence="3" key="1">
    <citation type="submission" date="2021-03" db="EMBL/GenBank/DDBJ databases">
        <title>Description of Psychrosphaera ytuae sp. nov. isolated from deep sea sediment of South China Sea.</title>
        <authorList>
            <person name="Zhang J."/>
            <person name="Xu X.-D."/>
        </authorList>
    </citation>
    <scope>NUCLEOTIDE SEQUENCE</scope>
    <source>
        <strain evidence="3">MTZ26</strain>
    </source>
</reference>
<organism evidence="3 4">
    <name type="scientific">Psychrosphaera ytuae</name>
    <dbReference type="NCBI Taxonomy" id="2820710"/>
    <lineage>
        <taxon>Bacteria</taxon>
        <taxon>Pseudomonadati</taxon>
        <taxon>Pseudomonadota</taxon>
        <taxon>Gammaproteobacteria</taxon>
        <taxon>Alteromonadales</taxon>
        <taxon>Pseudoalteromonadaceae</taxon>
        <taxon>Psychrosphaera</taxon>
    </lineage>
</organism>
<dbReference type="InterPro" id="IPR036145">
    <property type="entry name" value="MinC_C_sf"/>
</dbReference>
<dbReference type="PANTHER" id="PTHR38032">
    <property type="entry name" value="POLYMERASE-RELATED"/>
    <property type="match status" value="1"/>
</dbReference>
<evidence type="ECO:0000313" key="4">
    <source>
        <dbReference type="Proteomes" id="UP000682739"/>
    </source>
</evidence>
<dbReference type="InterPro" id="IPR005646">
    <property type="entry name" value="FapA"/>
</dbReference>
<dbReference type="GO" id="GO:0000902">
    <property type="term" value="P:cell morphogenesis"/>
    <property type="evidence" value="ECO:0007669"/>
    <property type="project" value="InterPro"/>
</dbReference>
<evidence type="ECO:0000313" key="3">
    <source>
        <dbReference type="EMBL" id="QTH63069.1"/>
    </source>
</evidence>
<sequence>MIALTFSKEGADIYAAIDCKEPVPLLDEKDVSEAFKASEFSSAFLIFEELSSFIEKGNEFIELAEKDPASLPDGDTRFGHRIAEYRDAKLKVIVDKDKMSAKLHLESAFGGEQPSVDDVKEACRKAGVRFGIKRSRVEGLLEKTFDASPGEVFEARIAFGKEPKDGKNAYFKPLVELFSEKLRAPTEKEGGKVDLRDLGDIDTVKPGQQIFQKFPLTEGVPGMNVLGEELPPTPGKDLILEETQGTVIDPNNPDVLLAKREGLARVIENRMEVDNVYSLPELTPKQGHVKFNGSVIISGDVSPEMKIIATGDVVVGGFVESALIRCQGEITIMGGASGKLLEPEVEGRQYNCLLESGYRINIAFANQIDIRAKRDVFAHKQLSHCNIIAASLKVGQGTTPNGKLIGGTLMLSKHLEVGHLGAPAGADTHVSLNRTYKIFRQKEDAMWAKIQPYNEDLEALKEKGKMLMSDAQKAEYKAKLLKLEKIVGRLQEQRKKLIQRRRDYLDALSVVVHHTLYAGTTVEIGDKSKINDRQRGPSIIRLNEFVLEIEPKG</sequence>
<dbReference type="Proteomes" id="UP000682739">
    <property type="component" value="Chromosome"/>
</dbReference>
<feature type="coiled-coil region" evidence="1">
    <location>
        <begin position="473"/>
        <end position="507"/>
    </location>
</feature>
<name>A0A975DA96_9GAMM</name>
<evidence type="ECO:0000259" key="2">
    <source>
        <dbReference type="Pfam" id="PF20250"/>
    </source>
</evidence>
<dbReference type="Pfam" id="PF20250">
    <property type="entry name" value="FapA_N"/>
    <property type="match status" value="1"/>
</dbReference>
<keyword evidence="1" id="KW-0175">Coiled coil</keyword>
<proteinExistence type="predicted"/>
<dbReference type="PANTHER" id="PTHR38032:SF1">
    <property type="entry name" value="RNA-BINDING PROTEIN KHPB N-TERMINAL DOMAIN-CONTAINING PROTEIN"/>
    <property type="match status" value="1"/>
</dbReference>
<dbReference type="SUPFAM" id="SSF63848">
    <property type="entry name" value="Cell-division inhibitor MinC, C-terminal domain"/>
    <property type="match status" value="1"/>
</dbReference>
<accession>A0A975DA96</accession>